<reference evidence="1 2" key="1">
    <citation type="submission" date="2016-10" db="EMBL/GenBank/DDBJ databases">
        <authorList>
            <person name="de Groot N.N."/>
        </authorList>
    </citation>
    <scope>NUCLEOTIDE SEQUENCE [LARGE SCALE GENOMIC DNA]</scope>
    <source>
        <strain evidence="1 2">DSM 21741</strain>
    </source>
</reference>
<evidence type="ECO:0000313" key="2">
    <source>
        <dbReference type="Proteomes" id="UP000199092"/>
    </source>
</evidence>
<dbReference type="GO" id="GO:0000287">
    <property type="term" value="F:magnesium ion binding"/>
    <property type="evidence" value="ECO:0007669"/>
    <property type="project" value="TreeGrafter"/>
</dbReference>
<dbReference type="EMBL" id="LT629749">
    <property type="protein sequence ID" value="SDR68881.1"/>
    <property type="molecule type" value="Genomic_DNA"/>
</dbReference>
<name>A0A1H1L2S7_9ACTN</name>
<dbReference type="Gene3D" id="3.30.1240.10">
    <property type="match status" value="1"/>
</dbReference>
<accession>A0A1H1L2S7</accession>
<dbReference type="OrthoDB" id="3180855at2"/>
<gene>
    <name evidence="1" type="ORF">SAMN04488543_0049</name>
</gene>
<keyword evidence="2" id="KW-1185">Reference proteome</keyword>
<dbReference type="AlphaFoldDB" id="A0A1H1L2S7"/>
<dbReference type="SUPFAM" id="SSF56784">
    <property type="entry name" value="HAD-like"/>
    <property type="match status" value="1"/>
</dbReference>
<dbReference type="PANTHER" id="PTHR10000:SF8">
    <property type="entry name" value="HAD SUPERFAMILY HYDROLASE-LIKE, TYPE 3"/>
    <property type="match status" value="1"/>
</dbReference>
<dbReference type="GO" id="GO:0016791">
    <property type="term" value="F:phosphatase activity"/>
    <property type="evidence" value="ECO:0007669"/>
    <property type="project" value="TreeGrafter"/>
</dbReference>
<dbReference type="Proteomes" id="UP000199092">
    <property type="component" value="Chromosome I"/>
</dbReference>
<protein>
    <submittedName>
        <fullName evidence="1">Hydroxymethylpyrimidine pyrophosphatase</fullName>
    </submittedName>
</protein>
<dbReference type="PANTHER" id="PTHR10000">
    <property type="entry name" value="PHOSPHOSERINE PHOSPHATASE"/>
    <property type="match status" value="1"/>
</dbReference>
<dbReference type="STRING" id="546871.SAMN04488543_0049"/>
<dbReference type="GO" id="GO:0005829">
    <property type="term" value="C:cytosol"/>
    <property type="evidence" value="ECO:0007669"/>
    <property type="project" value="TreeGrafter"/>
</dbReference>
<sequence length="274" mass="28746">MRAENAPASSSADAGWRPRLVALDVDGTVVDRNGALPTAVKDAIALVVAAGVPVVLSTGRSWHGTRDLIDLLGLPPGPAVCSNGAVTVTYPPEEVVKAITFDPREVIDRVEAFAPGTLIAVEEIGRGYRLNGHFPAEDLTGEMIIQDSEQLGALPVTRVILRDPTRSSEDFIALAQHLGLHGVTYFVGWSAWLDIAPDGVNKATALAEVAAGLGLTAVDVLAFGDGRNDLEMLRWAGRGVAIGDAPPEVQAVADAVTDTFADGGPVAELRRWFG</sequence>
<dbReference type="Gene3D" id="3.40.50.1000">
    <property type="entry name" value="HAD superfamily/HAD-like"/>
    <property type="match status" value="1"/>
</dbReference>
<organism evidence="1 2">
    <name type="scientific">Friedmanniella luteola</name>
    <dbReference type="NCBI Taxonomy" id="546871"/>
    <lineage>
        <taxon>Bacteria</taxon>
        <taxon>Bacillati</taxon>
        <taxon>Actinomycetota</taxon>
        <taxon>Actinomycetes</taxon>
        <taxon>Propionibacteriales</taxon>
        <taxon>Nocardioidaceae</taxon>
        <taxon>Friedmanniella</taxon>
    </lineage>
</organism>
<evidence type="ECO:0000313" key="1">
    <source>
        <dbReference type="EMBL" id="SDR68881.1"/>
    </source>
</evidence>
<dbReference type="Pfam" id="PF08282">
    <property type="entry name" value="Hydrolase_3"/>
    <property type="match status" value="1"/>
</dbReference>
<dbReference type="InterPro" id="IPR036412">
    <property type="entry name" value="HAD-like_sf"/>
</dbReference>
<dbReference type="InterPro" id="IPR023214">
    <property type="entry name" value="HAD_sf"/>
</dbReference>
<proteinExistence type="predicted"/>